<evidence type="ECO:0000259" key="1">
    <source>
        <dbReference type="Pfam" id="PF07238"/>
    </source>
</evidence>
<accession>A0ABX7MN00</accession>
<organism evidence="2 3">
    <name type="scientific">Marinobacter salinisoli</name>
    <dbReference type="NCBI Taxonomy" id="2769486"/>
    <lineage>
        <taxon>Bacteria</taxon>
        <taxon>Pseudomonadati</taxon>
        <taxon>Pseudomonadota</taxon>
        <taxon>Gammaproteobacteria</taxon>
        <taxon>Pseudomonadales</taxon>
        <taxon>Marinobacteraceae</taxon>
        <taxon>Marinobacter</taxon>
    </lineage>
</organism>
<evidence type="ECO:0000313" key="2">
    <source>
        <dbReference type="EMBL" id="QSP93612.1"/>
    </source>
</evidence>
<feature type="domain" description="PilZ" evidence="1">
    <location>
        <begin position="111"/>
        <end position="185"/>
    </location>
</feature>
<dbReference type="Proteomes" id="UP000663555">
    <property type="component" value="Chromosome"/>
</dbReference>
<sequence length="195" mass="22098">MPSNSSHPEPEQSVPERRDYYRINDRIGLELNKLPSADIGLNDAFGSDQFDVLKTEFRRLDLEVRSQLTVLAERDRALAGLIKSLNGKLDTLERIMACVQNPLQPEDWQEVTLSEGGLAFSTATPVWQPGDNLAIQMTLSTHLYQPRAIAEVLETVPDQAGGTRVHVHFSQITDGDRQQIARHVMRWQIQQRQND</sequence>
<protein>
    <submittedName>
        <fullName evidence="2">PilZ domain-containing protein</fullName>
    </submittedName>
</protein>
<name>A0ABX7MN00_9GAMM</name>
<dbReference type="EMBL" id="CP071247">
    <property type="protein sequence ID" value="QSP93612.1"/>
    <property type="molecule type" value="Genomic_DNA"/>
</dbReference>
<evidence type="ECO:0000313" key="3">
    <source>
        <dbReference type="Proteomes" id="UP000663555"/>
    </source>
</evidence>
<dbReference type="Pfam" id="PF07238">
    <property type="entry name" value="PilZ"/>
    <property type="match status" value="1"/>
</dbReference>
<gene>
    <name evidence="2" type="ORF">LPB19_10335</name>
</gene>
<dbReference type="InterPro" id="IPR009875">
    <property type="entry name" value="PilZ_domain"/>
</dbReference>
<reference evidence="2 3" key="1">
    <citation type="submission" date="2021-03" db="EMBL/GenBank/DDBJ databases">
        <title>Genome sequencing of Marinobacter sp. LPB0319.</title>
        <authorList>
            <person name="Kim J."/>
        </authorList>
    </citation>
    <scope>NUCLEOTIDE SEQUENCE [LARGE SCALE GENOMIC DNA]</scope>
    <source>
        <strain evidence="2 3">LPB0319</strain>
    </source>
</reference>
<proteinExistence type="predicted"/>
<keyword evidence="3" id="KW-1185">Reference proteome</keyword>
<dbReference type="RefSeq" id="WP_206642834.1">
    <property type="nucleotide sequence ID" value="NZ_CP071247.1"/>
</dbReference>